<dbReference type="AlphaFoldDB" id="A0A286PHB5"/>
<comment type="caution">
    <text evidence="1">The sequence shown here is derived from an EMBL/GenBank/DDBJ whole genome shotgun (WGS) entry which is preliminary data.</text>
</comment>
<dbReference type="EMBL" id="BDQI01000073">
    <property type="protein sequence ID" value="GAX58944.1"/>
    <property type="molecule type" value="Genomic_DNA"/>
</dbReference>
<protein>
    <submittedName>
        <fullName evidence="1">Uncharacterized protein</fullName>
    </submittedName>
</protein>
<evidence type="ECO:0000313" key="2">
    <source>
        <dbReference type="Proteomes" id="UP000217446"/>
    </source>
</evidence>
<proteinExistence type="predicted"/>
<sequence>MAAAPCAGTARSAVAAVGQVLCAWAALQRAMCDTFAALPLTGDTGTGFSLFALMR</sequence>
<gene>
    <name evidence="1" type="ORF">SO3561_10519</name>
</gene>
<reference evidence="2" key="1">
    <citation type="submission" date="2017-05" db="EMBL/GenBank/DDBJ databases">
        <title>Streptomyces olivochromogenes NBRC 3561 whole genome shotgun sequence.</title>
        <authorList>
            <person name="Dohra H."/>
            <person name="Kodani S."/>
        </authorList>
    </citation>
    <scope>NUCLEOTIDE SEQUENCE [LARGE SCALE GENOMIC DNA]</scope>
    <source>
        <strain evidence="2">NBRC 3561</strain>
    </source>
</reference>
<dbReference type="Proteomes" id="UP000217446">
    <property type="component" value="Unassembled WGS sequence"/>
</dbReference>
<keyword evidence="2" id="KW-1185">Reference proteome</keyword>
<accession>A0A286PHB5</accession>
<organism evidence="1 2">
    <name type="scientific">Streptomyces olivochromogenes</name>
    <dbReference type="NCBI Taxonomy" id="1963"/>
    <lineage>
        <taxon>Bacteria</taxon>
        <taxon>Bacillati</taxon>
        <taxon>Actinomycetota</taxon>
        <taxon>Actinomycetes</taxon>
        <taxon>Kitasatosporales</taxon>
        <taxon>Streptomycetaceae</taxon>
        <taxon>Streptomyces</taxon>
    </lineage>
</organism>
<name>A0A286PHB5_STROL</name>
<evidence type="ECO:0000313" key="1">
    <source>
        <dbReference type="EMBL" id="GAX58944.1"/>
    </source>
</evidence>